<dbReference type="HAMAP" id="MF_00728">
    <property type="entry name" value="EzrA"/>
    <property type="match status" value="1"/>
</dbReference>
<dbReference type="Gene3D" id="1.10.287.1490">
    <property type="match status" value="1"/>
</dbReference>
<organism evidence="10 11">
    <name type="scientific">Camelliibacillus cellulosilyticus</name>
    <dbReference type="NCBI Taxonomy" id="2174486"/>
    <lineage>
        <taxon>Bacteria</taxon>
        <taxon>Bacillati</taxon>
        <taxon>Bacillota</taxon>
        <taxon>Bacilli</taxon>
        <taxon>Bacillales</taxon>
        <taxon>Sporolactobacillaceae</taxon>
        <taxon>Camelliibacillus</taxon>
    </lineage>
</organism>
<comment type="subcellular location">
    <subcellularLocation>
        <location evidence="8">Cell membrane</location>
        <topology evidence="8">Single-pass membrane protein</topology>
    </subcellularLocation>
    <text evidence="8">Colocalized with FtsZ to the nascent septal site.</text>
</comment>
<comment type="similarity">
    <text evidence="8">Belongs to the EzrA family.</text>
</comment>
<accession>A0ABV9GM64</accession>
<dbReference type="Pfam" id="PF06160">
    <property type="entry name" value="EzrA"/>
    <property type="match status" value="1"/>
</dbReference>
<evidence type="ECO:0000256" key="5">
    <source>
        <dbReference type="ARBA" id="ARBA00023136"/>
    </source>
</evidence>
<dbReference type="InterPro" id="IPR010379">
    <property type="entry name" value="EzrA"/>
</dbReference>
<keyword evidence="2 8" id="KW-0812">Transmembrane</keyword>
<feature type="topological domain" description="Extracellular" evidence="8">
    <location>
        <begin position="1"/>
        <end position="3"/>
    </location>
</feature>
<feature type="coiled-coil region" evidence="8">
    <location>
        <begin position="280"/>
        <end position="310"/>
    </location>
</feature>
<reference evidence="11" key="1">
    <citation type="journal article" date="2019" name="Int. J. Syst. Evol. Microbiol.">
        <title>The Global Catalogue of Microorganisms (GCM) 10K type strain sequencing project: providing services to taxonomists for standard genome sequencing and annotation.</title>
        <authorList>
            <consortium name="The Broad Institute Genomics Platform"/>
            <consortium name="The Broad Institute Genome Sequencing Center for Infectious Disease"/>
            <person name="Wu L."/>
            <person name="Ma J."/>
        </authorList>
    </citation>
    <scope>NUCLEOTIDE SEQUENCE [LARGE SCALE GENOMIC DNA]</scope>
    <source>
        <strain evidence="11">CGMCC 1.16306</strain>
    </source>
</reference>
<gene>
    <name evidence="8 10" type="primary">ezrA</name>
    <name evidence="10" type="ORF">ACFO4N_06005</name>
</gene>
<keyword evidence="5 8" id="KW-0472">Membrane</keyword>
<comment type="function">
    <text evidence="8">Negative regulator of FtsZ ring formation; modulates the frequency and position of FtsZ ring formation. Inhibits FtsZ ring formation at polar sites. Interacts either with FtsZ or with one of its binding partners to promote depolymerization.</text>
</comment>
<evidence type="ECO:0000256" key="6">
    <source>
        <dbReference type="ARBA" id="ARBA00023210"/>
    </source>
</evidence>
<dbReference type="Proteomes" id="UP001596022">
    <property type="component" value="Unassembled WGS sequence"/>
</dbReference>
<feature type="coiled-coil region" evidence="8">
    <location>
        <begin position="384"/>
        <end position="411"/>
    </location>
</feature>
<evidence type="ECO:0000256" key="4">
    <source>
        <dbReference type="ARBA" id="ARBA00023054"/>
    </source>
</evidence>
<sequence>MVYVVVGLIIVVAVIVIYGAMMRRRIYRQIDHFETWKIDLMNRPITAEIAKIKELKMVGETEKKFEAWRQDWDDIVTAKLPEIEERLFDAEELADKFRFGKAQQLVDEMRADFETIEDRIKNVLTDIHQVMDSNEQNRKDIVAVKEAFHGLKKELITKRPQFKQSAAYVEAELAKIETDLTQYDKEIDDGNVIKGREILVNIKLQLDDLTEAVQVIPKYYKDIYTVLPKQLHDLEIGIDEMVNDGYTLDHLNITEQITEIERHLQVYIEAMAKAEFKHVEEGLKGTFDQLENLYNLLEREVESRNRLREETPTLKRDLEIVGEKIKDINRETDIVKQGYRIDHEDLKTQSEIDTAFQKLEKEFHEVAEVLSSNQQAFSVIFEKVEDMQRHINDLHDNADAFKEKLTTLRKDELIAKETLQNLRKRFIDTYRKVQKSNIPGIPDAYATILDDADDILTEVSRKLDEKPLEMHAVQQLLEEAHEKVNLVFEKTDEMIESAILTEQLIQYGNRFRSQYPDLNQALAESETHFRNYNYSEAVEVAAAAIYKIDPSIVKRFKIEIEETV</sequence>
<keyword evidence="4 8" id="KW-0175">Coiled coil</keyword>
<evidence type="ECO:0000256" key="3">
    <source>
        <dbReference type="ARBA" id="ARBA00022989"/>
    </source>
</evidence>
<keyword evidence="3 8" id="KW-1133">Transmembrane helix</keyword>
<dbReference type="RefSeq" id="WP_376845280.1">
    <property type="nucleotide sequence ID" value="NZ_JBHSFW010000001.1"/>
</dbReference>
<keyword evidence="11" id="KW-1185">Reference proteome</keyword>
<keyword evidence="8" id="KW-1003">Cell membrane</keyword>
<dbReference type="EMBL" id="JBHSFW010000001">
    <property type="protein sequence ID" value="MFC4618282.1"/>
    <property type="molecule type" value="Genomic_DNA"/>
</dbReference>
<evidence type="ECO:0000256" key="9">
    <source>
        <dbReference type="SAM" id="Phobius"/>
    </source>
</evidence>
<feature type="transmembrane region" description="Helical" evidence="9">
    <location>
        <begin position="6"/>
        <end position="22"/>
    </location>
</feature>
<evidence type="ECO:0000256" key="7">
    <source>
        <dbReference type="ARBA" id="ARBA00023306"/>
    </source>
</evidence>
<feature type="topological domain" description="Cytoplasmic" evidence="8">
    <location>
        <begin position="23"/>
        <end position="564"/>
    </location>
</feature>
<evidence type="ECO:0000256" key="1">
    <source>
        <dbReference type="ARBA" id="ARBA00022618"/>
    </source>
</evidence>
<keyword evidence="7 8" id="KW-0131">Cell cycle</keyword>
<evidence type="ECO:0000256" key="2">
    <source>
        <dbReference type="ARBA" id="ARBA00022692"/>
    </source>
</evidence>
<keyword evidence="1 8" id="KW-0132">Cell division</keyword>
<evidence type="ECO:0000313" key="11">
    <source>
        <dbReference type="Proteomes" id="UP001596022"/>
    </source>
</evidence>
<protein>
    <recommendedName>
        <fullName evidence="8">Septation ring formation regulator EzrA</fullName>
    </recommendedName>
</protein>
<name>A0ABV9GM64_9BACL</name>
<evidence type="ECO:0000313" key="10">
    <source>
        <dbReference type="EMBL" id="MFC4618282.1"/>
    </source>
</evidence>
<evidence type="ECO:0000256" key="8">
    <source>
        <dbReference type="HAMAP-Rule" id="MF_00728"/>
    </source>
</evidence>
<comment type="caution">
    <text evidence="10">The sequence shown here is derived from an EMBL/GenBank/DDBJ whole genome shotgun (WGS) entry which is preliminary data.</text>
</comment>
<dbReference type="NCBIfam" id="NF003413">
    <property type="entry name" value="PRK04778.1-7"/>
    <property type="match status" value="1"/>
</dbReference>
<proteinExistence type="inferred from homology"/>
<keyword evidence="6 8" id="KW-0717">Septation</keyword>